<evidence type="ECO:0000256" key="1">
    <source>
        <dbReference type="ARBA" id="ARBA00022723"/>
    </source>
</evidence>
<dbReference type="Proteomes" id="UP001515480">
    <property type="component" value="Unassembled WGS sequence"/>
</dbReference>
<dbReference type="PROSITE" id="PS01248">
    <property type="entry name" value="EGF_LAM_1"/>
    <property type="match status" value="2"/>
</dbReference>
<evidence type="ECO:0000256" key="7">
    <source>
        <dbReference type="PROSITE-ProRule" id="PRU00175"/>
    </source>
</evidence>
<evidence type="ECO:0000256" key="2">
    <source>
        <dbReference type="ARBA" id="ARBA00022737"/>
    </source>
</evidence>
<dbReference type="CDD" id="cd00041">
    <property type="entry name" value="CUB"/>
    <property type="match status" value="1"/>
</dbReference>
<dbReference type="PANTHER" id="PTHR24251">
    <property type="entry name" value="OVOCHYMASE-RELATED"/>
    <property type="match status" value="1"/>
</dbReference>
<dbReference type="InterPro" id="IPR000859">
    <property type="entry name" value="CUB_dom"/>
</dbReference>
<feature type="compositionally biased region" description="Low complexity" evidence="8">
    <location>
        <begin position="1711"/>
        <end position="1734"/>
    </location>
</feature>
<accession>A0AB34JBV8</accession>
<keyword evidence="9" id="KW-0472">Membrane</keyword>
<dbReference type="InterPro" id="IPR001841">
    <property type="entry name" value="Znf_RING"/>
</dbReference>
<feature type="transmembrane region" description="Helical" evidence="9">
    <location>
        <begin position="1494"/>
        <end position="1516"/>
    </location>
</feature>
<gene>
    <name evidence="14" type="ORF">AB1Y20_002607</name>
</gene>
<dbReference type="SMART" id="SM00042">
    <property type="entry name" value="CUB"/>
    <property type="match status" value="1"/>
</dbReference>
<name>A0AB34JBV8_PRYPA</name>
<dbReference type="Gene3D" id="3.50.30.30">
    <property type="match status" value="1"/>
</dbReference>
<dbReference type="InterPro" id="IPR000742">
    <property type="entry name" value="EGF"/>
</dbReference>
<keyword evidence="4" id="KW-0862">Zinc</keyword>
<dbReference type="InterPro" id="IPR002049">
    <property type="entry name" value="LE_dom"/>
</dbReference>
<keyword evidence="2" id="KW-0677">Repeat</keyword>
<dbReference type="PROSITE" id="PS50026">
    <property type="entry name" value="EGF_3"/>
    <property type="match status" value="1"/>
</dbReference>
<keyword evidence="15" id="KW-1185">Reference proteome</keyword>
<dbReference type="Gene3D" id="2.60.120.290">
    <property type="entry name" value="Spermadhesin, CUB domain"/>
    <property type="match status" value="2"/>
</dbReference>
<dbReference type="EMBL" id="JBGBPQ010000011">
    <property type="protein sequence ID" value="KAL1515994.1"/>
    <property type="molecule type" value="Genomic_DNA"/>
</dbReference>
<feature type="disulfide bond" evidence="6">
    <location>
        <begin position="541"/>
        <end position="550"/>
    </location>
</feature>
<evidence type="ECO:0000256" key="10">
    <source>
        <dbReference type="SAM" id="SignalP"/>
    </source>
</evidence>
<dbReference type="InterPro" id="IPR013083">
    <property type="entry name" value="Znf_RING/FYVE/PHD"/>
</dbReference>
<feature type="domain" description="CUB" evidence="11">
    <location>
        <begin position="330"/>
        <end position="445"/>
    </location>
</feature>
<evidence type="ECO:0000256" key="9">
    <source>
        <dbReference type="SAM" id="Phobius"/>
    </source>
</evidence>
<reference evidence="14 15" key="1">
    <citation type="journal article" date="2024" name="Science">
        <title>Giant polyketide synthase enzymes in the biosynthesis of giant marine polyether toxins.</title>
        <authorList>
            <person name="Fallon T.R."/>
            <person name="Shende V.V."/>
            <person name="Wierzbicki I.H."/>
            <person name="Pendleton A.L."/>
            <person name="Watervoot N.F."/>
            <person name="Auber R.P."/>
            <person name="Gonzalez D.J."/>
            <person name="Wisecaver J.H."/>
            <person name="Moore B.S."/>
        </authorList>
    </citation>
    <scope>NUCLEOTIDE SEQUENCE [LARGE SCALE GENOMIC DNA]</scope>
    <source>
        <strain evidence="14 15">12B1</strain>
    </source>
</reference>
<feature type="region of interest" description="Disordered" evidence="8">
    <location>
        <begin position="1620"/>
        <end position="1644"/>
    </location>
</feature>
<dbReference type="CDD" id="cd16454">
    <property type="entry name" value="RING-H2_PA-TM-RING"/>
    <property type="match status" value="1"/>
</dbReference>
<keyword evidence="3 7" id="KW-0863">Zinc-finger</keyword>
<protein>
    <submittedName>
        <fullName evidence="14">Uncharacterized protein</fullName>
    </submittedName>
</protein>
<dbReference type="PROSITE" id="PS50089">
    <property type="entry name" value="ZF_RING_2"/>
    <property type="match status" value="1"/>
</dbReference>
<dbReference type="Pfam" id="PF00431">
    <property type="entry name" value="CUB"/>
    <property type="match status" value="1"/>
</dbReference>
<evidence type="ECO:0000259" key="11">
    <source>
        <dbReference type="PROSITE" id="PS01180"/>
    </source>
</evidence>
<sequence>MGSLTPPFLLLWASVTAATWPCPPESVFTQPRGNFSLGPFSTGRQSVECHYVWSAGAQGLTLRFLSFDLGGGWRCDDDDATVRIYDGSTRLAPMLALFSCGEAWSVASSTGAMLLTFAAPQRASGAGFAVVWEPSTGVCGNGICEPGVHDEYDRCSADCQRELPKFEEQYTDRKWCERFDTMTATASGGQSMEVEYTAAHFGTKVPETGLSLSIASVTPENACSTILSVTHGGSGGPSGAGWGKRFAALASIYSCHFLDKALNAENAGASLLVVMYDGSPLFYMAAADYRQRQARSLDIPSLLIGQAGSSFLLEHLSEGVQLQLGANQRCSGAKLLTAPSGALQSTPVGVKYCSWQDCMWHISLPEDDIIILSFSRLSLECVVGASGAFDYVKVYNGATPQSDELASFHCNSFSTLVSTGPNMLIHFHSDELYNFNGFAANYVSGEALCSPISDCGECTTNTWCSWCRSSERCVPNAGPKALCSDGNGWPLDATCCPAGRAGADCERCAANHYGATCTACDCSTVGGVCGDGLQGDGVCTCKPGFSGATCDVCKQGYWGAECSPCNCSGSSYCDEGLSGTGCVCNANHFGPSCEACTCVGDEICADGAAGDGSCSCPPFYTGPGCSECTAGRWGAQCNQCDCPALSKCDEGISGTGQCLCSGPSCETDASLKFLKLIVAKTLTDPAPSPQDRFALVSAPAFVPADISGTTTYELAAPSYVEALDIAFAVSHWNAHAKVHLQRPGEQSLSLLCAFDVSPSTSVDQPVQTLNSGVLAALNNAPGANLPTGYDALLRSCRFNLGIGSNVIQVSTTSPSGAQTGSYSLRVERALSDECRLSELNFALLDPECAVPLGCTEGGSGPCSLPSACQYKSVPRQRPSFNPNVLQEREYYLAIEESATSVAITAKSSHGSRCAGKYSTFFDTEGKYSRNCQASATLSYVSGDYVWPASSDAVEHVSLPPLGRSNGALVVTSESGRGKCTYNITISRGMRSDAALSSLTLELFGSGQQHPLGVQLPNASEAVDGVITWALPALEFWVDSITFQPSTNSAAQLQIICPPEVTCNSRRRLDAAAEQRHRSRQLLSVTFLPVGQTEITVVVTAEDLTSQLTYKLILTRPASNLCKLDQIWLFRSAGPSCTAAACNGQLLQSWGPGVSVDTFEHTVTEVVYVQLKAEAVHSGISLEERLNTDSAIACSFRVNTAGGPWSSLEQSALTDEIALSVHRTYINLRATAEDGSKCLYSVLIDRPSSTLLASVNAQIIIRNSDSSFESSEVVLGRVVPVVTPSSYAGNDIACTASSCMDVLLGVGETSVQITAVGSESSTTFSHDAPYSSTWVVPRDGSSAAQQSKYVLYVEVSTLLSWIVLKLNTNGILSEHYIFIKREASPDATLKSLSIQGGRVEASAADGSQYSIAMHDNTNVLLVKATPSYPAATVTIAGLQSPAAFKFTSEMLKSIVSLHVIVVSEDSEHITNITLLVRCVVCDNLKSDMEAYGASVWLILMLLTTALLLCGLALAVCIKMHRMRIHRRQAFHEAYAGARQGFENPERILAVMEPFLLDVKAGDRCLSDESCAICLGDLTSDENLNMLPCAHIFHSSCIRGWLVHKGMAAYCPLCKHPVQNGGTASSTAWREHRDGAPESSSVEGTELGPLSHAQACYCSVEPTNAAGMEAGAHSSHNAGDAQEYVQVVVSRFDQLEAHVAEASAVELSHAVASRSSPPRGRTSSSRISPSSSSSTRVAWEPDGQSSELDVDSGHHADQASMVEHLSEAERVRPSSSVRNDLALSRASSGEAEV</sequence>
<dbReference type="SMART" id="SM00180">
    <property type="entry name" value="EGF_Lam"/>
    <property type="match status" value="2"/>
</dbReference>
<keyword evidence="9" id="KW-1133">Transmembrane helix</keyword>
<feature type="chain" id="PRO_5044209733" evidence="10">
    <location>
        <begin position="19"/>
        <end position="1791"/>
    </location>
</feature>
<comment type="caution">
    <text evidence="6">Lacks conserved residue(s) required for the propagation of feature annotation.</text>
</comment>
<evidence type="ECO:0000313" key="14">
    <source>
        <dbReference type="EMBL" id="KAL1515994.1"/>
    </source>
</evidence>
<dbReference type="InterPro" id="IPR011016">
    <property type="entry name" value="Znf_RING-CH"/>
</dbReference>
<dbReference type="Pfam" id="PF13639">
    <property type="entry name" value="zf-RING_2"/>
    <property type="match status" value="1"/>
</dbReference>
<keyword evidence="9" id="KW-0812">Transmembrane</keyword>
<dbReference type="SUPFAM" id="SSF49854">
    <property type="entry name" value="Spermadhesin, CUB domain"/>
    <property type="match status" value="2"/>
</dbReference>
<comment type="caution">
    <text evidence="14">The sequence shown here is derived from an EMBL/GenBank/DDBJ whole genome shotgun (WGS) entry which is preliminary data.</text>
</comment>
<dbReference type="Gene3D" id="3.30.40.10">
    <property type="entry name" value="Zinc/RING finger domain, C3HC4 (zinc finger)"/>
    <property type="match status" value="1"/>
</dbReference>
<feature type="domain" description="EGF-like" evidence="12">
    <location>
        <begin position="513"/>
        <end position="551"/>
    </location>
</feature>
<evidence type="ECO:0000259" key="13">
    <source>
        <dbReference type="PROSITE" id="PS50089"/>
    </source>
</evidence>
<evidence type="ECO:0000256" key="4">
    <source>
        <dbReference type="ARBA" id="ARBA00022833"/>
    </source>
</evidence>
<keyword evidence="1" id="KW-0479">Metal-binding</keyword>
<evidence type="ECO:0000256" key="3">
    <source>
        <dbReference type="ARBA" id="ARBA00022771"/>
    </source>
</evidence>
<proteinExistence type="predicted"/>
<evidence type="ECO:0000259" key="12">
    <source>
        <dbReference type="PROSITE" id="PS50026"/>
    </source>
</evidence>
<feature type="signal peptide" evidence="10">
    <location>
        <begin position="1"/>
        <end position="18"/>
    </location>
</feature>
<dbReference type="CDD" id="cd00055">
    <property type="entry name" value="EGF_Lam"/>
    <property type="match status" value="1"/>
</dbReference>
<feature type="disulfide bond" evidence="6">
    <location>
        <begin position="522"/>
        <end position="539"/>
    </location>
</feature>
<dbReference type="GO" id="GO:0008270">
    <property type="term" value="F:zinc ion binding"/>
    <property type="evidence" value="ECO:0007669"/>
    <property type="project" value="UniProtKB-KW"/>
</dbReference>
<keyword evidence="10" id="KW-0732">Signal</keyword>
<evidence type="ECO:0000256" key="6">
    <source>
        <dbReference type="PROSITE-ProRule" id="PRU00076"/>
    </source>
</evidence>
<evidence type="ECO:0000313" key="15">
    <source>
        <dbReference type="Proteomes" id="UP001515480"/>
    </source>
</evidence>
<feature type="region of interest" description="Disordered" evidence="8">
    <location>
        <begin position="1706"/>
        <end position="1791"/>
    </location>
</feature>
<dbReference type="PROSITE" id="PS00022">
    <property type="entry name" value="EGF_1"/>
    <property type="match status" value="2"/>
</dbReference>
<keyword evidence="5 6" id="KW-1015">Disulfide bond</keyword>
<feature type="domain" description="RING-type" evidence="13">
    <location>
        <begin position="1569"/>
        <end position="1613"/>
    </location>
</feature>
<dbReference type="InterPro" id="IPR035914">
    <property type="entry name" value="Sperma_CUB_dom_sf"/>
</dbReference>
<keyword evidence="6" id="KW-0245">EGF-like domain</keyword>
<dbReference type="PROSITE" id="PS01180">
    <property type="entry name" value="CUB"/>
    <property type="match status" value="1"/>
</dbReference>
<dbReference type="SMART" id="SM00744">
    <property type="entry name" value="RINGv"/>
    <property type="match status" value="1"/>
</dbReference>
<evidence type="ECO:0000256" key="8">
    <source>
        <dbReference type="SAM" id="MobiDB-lite"/>
    </source>
</evidence>
<evidence type="ECO:0000256" key="5">
    <source>
        <dbReference type="ARBA" id="ARBA00023157"/>
    </source>
</evidence>
<dbReference type="SUPFAM" id="SSF57850">
    <property type="entry name" value="RING/U-box"/>
    <property type="match status" value="1"/>
</dbReference>
<dbReference type="Pfam" id="PF00053">
    <property type="entry name" value="EGF_laminin"/>
    <property type="match status" value="1"/>
</dbReference>
<dbReference type="SMART" id="SM00184">
    <property type="entry name" value="RING"/>
    <property type="match status" value="1"/>
</dbReference>
<organism evidence="14 15">
    <name type="scientific">Prymnesium parvum</name>
    <name type="common">Toxic golden alga</name>
    <dbReference type="NCBI Taxonomy" id="97485"/>
    <lineage>
        <taxon>Eukaryota</taxon>
        <taxon>Haptista</taxon>
        <taxon>Haptophyta</taxon>
        <taxon>Prymnesiophyceae</taxon>
        <taxon>Prymnesiales</taxon>
        <taxon>Prymnesiaceae</taxon>
        <taxon>Prymnesium</taxon>
    </lineage>
</organism>